<evidence type="ECO:0000256" key="2">
    <source>
        <dbReference type="HAMAP-Rule" id="MF_00048"/>
    </source>
</evidence>
<dbReference type="PANTHER" id="PTHR34039:SF1">
    <property type="entry name" value="UPF0102 PROTEIN YRAN"/>
    <property type="match status" value="1"/>
</dbReference>
<gene>
    <name evidence="3" type="ORF">ET445_11040</name>
</gene>
<evidence type="ECO:0000313" key="4">
    <source>
        <dbReference type="Proteomes" id="UP000291259"/>
    </source>
</evidence>
<keyword evidence="4" id="KW-1185">Reference proteome</keyword>
<evidence type="ECO:0000256" key="1">
    <source>
        <dbReference type="ARBA" id="ARBA00006738"/>
    </source>
</evidence>
<dbReference type="CDD" id="cd20736">
    <property type="entry name" value="PoNe_Nuclease"/>
    <property type="match status" value="1"/>
</dbReference>
<dbReference type="PANTHER" id="PTHR34039">
    <property type="entry name" value="UPF0102 PROTEIN YRAN"/>
    <property type="match status" value="1"/>
</dbReference>
<dbReference type="Pfam" id="PF02021">
    <property type="entry name" value="UPF0102"/>
    <property type="match status" value="1"/>
</dbReference>
<dbReference type="InterPro" id="IPR011335">
    <property type="entry name" value="Restrct_endonuc-II-like"/>
</dbReference>
<reference evidence="3 4" key="1">
    <citation type="submission" date="2019-01" db="EMBL/GenBank/DDBJ databases">
        <title>Genome sequencing of strain FW100M-8.</title>
        <authorList>
            <person name="Heo J."/>
            <person name="Kim S.-J."/>
            <person name="Kim J.-S."/>
            <person name="Hong S.-B."/>
            <person name="Kwon S.-W."/>
        </authorList>
    </citation>
    <scope>NUCLEOTIDE SEQUENCE [LARGE SCALE GENOMIC DNA]</scope>
    <source>
        <strain evidence="3 4">FW100M-8</strain>
    </source>
</reference>
<protein>
    <recommendedName>
        <fullName evidence="2">UPF0102 protein ET445_11040</fullName>
    </recommendedName>
</protein>
<sequence>MAHNTELGRHGEQIAAGHLEARGMQILDRNWRCPIGELDLVARDGRDTVFVEVKTRTTAAFGHPFEAITALKLARLRRLALAWCEQSEAPVGRIRIDAISVLAPTDAPAFVEHLEGIG</sequence>
<dbReference type="SUPFAM" id="SSF52980">
    <property type="entry name" value="Restriction endonuclease-like"/>
    <property type="match status" value="1"/>
</dbReference>
<dbReference type="EMBL" id="CP035491">
    <property type="protein sequence ID" value="QAY73802.1"/>
    <property type="molecule type" value="Genomic_DNA"/>
</dbReference>
<comment type="similarity">
    <text evidence="1 2">Belongs to the UPF0102 family.</text>
</comment>
<dbReference type="GO" id="GO:0003676">
    <property type="term" value="F:nucleic acid binding"/>
    <property type="evidence" value="ECO:0007669"/>
    <property type="project" value="InterPro"/>
</dbReference>
<dbReference type="AlphaFoldDB" id="A0A4P6FCL7"/>
<evidence type="ECO:0000313" key="3">
    <source>
        <dbReference type="EMBL" id="QAY73802.1"/>
    </source>
</evidence>
<dbReference type="KEGG" id="agf:ET445_11040"/>
<accession>A0A4P6FCL7</accession>
<dbReference type="RefSeq" id="WP_129191314.1">
    <property type="nucleotide sequence ID" value="NZ_CP035491.1"/>
</dbReference>
<dbReference type="Gene3D" id="3.40.1350.10">
    <property type="match status" value="1"/>
</dbReference>
<dbReference type="NCBIfam" id="NF009150">
    <property type="entry name" value="PRK12497.1-3"/>
    <property type="match status" value="1"/>
</dbReference>
<dbReference type="NCBIfam" id="NF009154">
    <property type="entry name" value="PRK12497.3-3"/>
    <property type="match status" value="1"/>
</dbReference>
<dbReference type="HAMAP" id="MF_00048">
    <property type="entry name" value="UPF0102"/>
    <property type="match status" value="1"/>
</dbReference>
<dbReference type="InterPro" id="IPR003509">
    <property type="entry name" value="UPF0102_YraN-like"/>
</dbReference>
<dbReference type="InterPro" id="IPR011856">
    <property type="entry name" value="tRNA_endonuc-like_dom_sf"/>
</dbReference>
<name>A0A4P6FCL7_9MICO</name>
<organism evidence="3 4">
    <name type="scientific">Agromyces protaetiae</name>
    <dbReference type="NCBI Taxonomy" id="2509455"/>
    <lineage>
        <taxon>Bacteria</taxon>
        <taxon>Bacillati</taxon>
        <taxon>Actinomycetota</taxon>
        <taxon>Actinomycetes</taxon>
        <taxon>Micrococcales</taxon>
        <taxon>Microbacteriaceae</taxon>
        <taxon>Agromyces</taxon>
    </lineage>
</organism>
<dbReference type="OrthoDB" id="9794876at2"/>
<proteinExistence type="inferred from homology"/>
<dbReference type="Proteomes" id="UP000291259">
    <property type="component" value="Chromosome"/>
</dbReference>